<organism evidence="1 2">
    <name type="scientific">Vermiconidia calcicola</name>
    <dbReference type="NCBI Taxonomy" id="1690605"/>
    <lineage>
        <taxon>Eukaryota</taxon>
        <taxon>Fungi</taxon>
        <taxon>Dikarya</taxon>
        <taxon>Ascomycota</taxon>
        <taxon>Pezizomycotina</taxon>
        <taxon>Dothideomycetes</taxon>
        <taxon>Dothideomycetidae</taxon>
        <taxon>Mycosphaerellales</taxon>
        <taxon>Extremaceae</taxon>
        <taxon>Vermiconidia</taxon>
    </lineage>
</organism>
<dbReference type="Proteomes" id="UP001281147">
    <property type="component" value="Unassembled WGS sequence"/>
</dbReference>
<evidence type="ECO:0000313" key="2">
    <source>
        <dbReference type="Proteomes" id="UP001281147"/>
    </source>
</evidence>
<proteinExistence type="predicted"/>
<evidence type="ECO:0000313" key="1">
    <source>
        <dbReference type="EMBL" id="KAK3720883.1"/>
    </source>
</evidence>
<name>A0ACC3NQ60_9PEZI</name>
<sequence length="272" mass="30010">MPFLKREFRTRIYYEVHGEPEGTPLLLTHGYSSTSGMWQGQIEPFTKAGYKIIIWDMRGHGRSSYPDDQNAYSEALTVADMAAILDHVCGAGTIAIVGGLSLGGYMSQAFYRDHSQRVEALLIIDTGPGFKSDKARDDWNKYANETGDRFDREGLKQLEGLSPERSKVKHRNAEGLAMAARGMLAQRDNSIINALPNIKVPSLVVVGADDKGFLAASDYMEKKIPDCLKIVIPDAGHAANMDQPQEFNEAVLNFLETVKAKGRGGYNARPKL</sequence>
<reference evidence="1" key="1">
    <citation type="submission" date="2023-07" db="EMBL/GenBank/DDBJ databases">
        <title>Black Yeasts Isolated from many extreme environments.</title>
        <authorList>
            <person name="Coleine C."/>
            <person name="Stajich J.E."/>
            <person name="Selbmann L."/>
        </authorList>
    </citation>
    <scope>NUCLEOTIDE SEQUENCE</scope>
    <source>
        <strain evidence="1">CCFEE 5714</strain>
    </source>
</reference>
<dbReference type="EMBL" id="JAUTXU010000020">
    <property type="protein sequence ID" value="KAK3720883.1"/>
    <property type="molecule type" value="Genomic_DNA"/>
</dbReference>
<gene>
    <name evidence="1" type="ORF">LTR37_003546</name>
</gene>
<accession>A0ACC3NQ60</accession>
<keyword evidence="2" id="KW-1185">Reference proteome</keyword>
<protein>
    <submittedName>
        <fullName evidence="1">Uncharacterized protein</fullName>
    </submittedName>
</protein>
<comment type="caution">
    <text evidence="1">The sequence shown here is derived from an EMBL/GenBank/DDBJ whole genome shotgun (WGS) entry which is preliminary data.</text>
</comment>